<accession>A0A0R2FIA8</accession>
<protein>
    <recommendedName>
        <fullName evidence="3">Mannose-6-phosphate isomerase</fullName>
        <ecNumber evidence="3">5.3.1.8</ecNumber>
    </recommendedName>
</protein>
<comment type="similarity">
    <text evidence="3">Belongs to the mannose-6-phosphate isomerase type 1 family.</text>
</comment>
<keyword evidence="2 3" id="KW-0862">Zinc</keyword>
<dbReference type="InterPro" id="IPR046457">
    <property type="entry name" value="PMI_typeI_cat"/>
</dbReference>
<comment type="cofactor">
    <cofactor evidence="4">
        <name>Zn(2+)</name>
        <dbReference type="ChEBI" id="CHEBI:29105"/>
    </cofactor>
    <text evidence="4">Binds 1 zinc ion per subunit.</text>
</comment>
<dbReference type="GO" id="GO:0008270">
    <property type="term" value="F:zinc ion binding"/>
    <property type="evidence" value="ECO:0007669"/>
    <property type="project" value="UniProtKB-UniRule"/>
</dbReference>
<dbReference type="EMBL" id="JQAZ01000006">
    <property type="protein sequence ID" value="KRN30531.1"/>
    <property type="molecule type" value="Genomic_DNA"/>
</dbReference>
<dbReference type="Proteomes" id="UP000051645">
    <property type="component" value="Unassembled WGS sequence"/>
</dbReference>
<comment type="caution">
    <text evidence="7">The sequence shown here is derived from an EMBL/GenBank/DDBJ whole genome shotgun (WGS) entry which is preliminary data.</text>
</comment>
<dbReference type="Gene3D" id="2.60.120.10">
    <property type="entry name" value="Jelly Rolls"/>
    <property type="match status" value="1"/>
</dbReference>
<evidence type="ECO:0000256" key="2">
    <source>
        <dbReference type="ARBA" id="ARBA00022833"/>
    </source>
</evidence>
<dbReference type="GO" id="GO:0005975">
    <property type="term" value="P:carbohydrate metabolic process"/>
    <property type="evidence" value="ECO:0007669"/>
    <property type="project" value="UniProtKB-UniRule"/>
</dbReference>
<keyword evidence="3 7" id="KW-0413">Isomerase</keyword>
<dbReference type="InterPro" id="IPR014628">
    <property type="entry name" value="Man6P_isomerase_Firm_short"/>
</dbReference>
<dbReference type="CDD" id="cd07010">
    <property type="entry name" value="cupin_PMI_type_I_N_bac"/>
    <property type="match status" value="1"/>
</dbReference>
<dbReference type="EC" id="5.3.1.8" evidence="3"/>
<dbReference type="AlphaFoldDB" id="A0A0R2FIA8"/>
<dbReference type="PATRIC" id="fig|81857.3.peg.1856"/>
<evidence type="ECO:0000256" key="1">
    <source>
        <dbReference type="ARBA" id="ARBA00022723"/>
    </source>
</evidence>
<evidence type="ECO:0000256" key="5">
    <source>
        <dbReference type="PIRSR" id="PIRSR036894-2"/>
    </source>
</evidence>
<dbReference type="Pfam" id="PF20511">
    <property type="entry name" value="PMI_typeI_cat"/>
    <property type="match status" value="1"/>
</dbReference>
<dbReference type="PANTHER" id="PTHR42742:SF3">
    <property type="entry name" value="FRUCTOKINASE"/>
    <property type="match status" value="1"/>
</dbReference>
<comment type="catalytic activity">
    <reaction evidence="3">
        <text>D-mannose 6-phosphate = D-fructose 6-phosphate</text>
        <dbReference type="Rhea" id="RHEA:12356"/>
        <dbReference type="ChEBI" id="CHEBI:58735"/>
        <dbReference type="ChEBI" id="CHEBI:61527"/>
        <dbReference type="EC" id="5.3.1.8"/>
    </reaction>
</comment>
<dbReference type="SUPFAM" id="SSF51182">
    <property type="entry name" value="RmlC-like cupins"/>
    <property type="match status" value="1"/>
</dbReference>
<keyword evidence="1 3" id="KW-0479">Metal-binding</keyword>
<dbReference type="Proteomes" id="UP000051751">
    <property type="component" value="Unassembled WGS sequence"/>
</dbReference>
<feature type="domain" description="Phosphomannose isomerase type I catalytic" evidence="6">
    <location>
        <begin position="38"/>
        <end position="100"/>
    </location>
</feature>
<proteinExistence type="inferred from homology"/>
<name>A0A0R2FIA8_9LACO</name>
<sequence>MLILKPFSQDRIWGTPRLKKYGANSKHAGSVYTVAGTEKLDCAVYDSQTGENTTLHQVTQQKPERLGLRNYEDYPLIIDMLGADQDLSIQVHPNDSFARHLGLPYGKRESWYFLEIPKSGSIYSGLRDPQQFPTSDEFKADPTRFIGTEPVAKGDYLYVPDGTLHAVRAGALVYEIQQSTDITFRLYDYERKGLDGKPRQLDVKDALANLDPTHHVEKRLFTDKIAVDEQPYRLKLIHSDQIVTNREEIAVAITNIGDSLIQINDHSLISGQSFLLLPDETVQLSGGDRLIIATPKTYWHKSK</sequence>
<evidence type="ECO:0000313" key="7">
    <source>
        <dbReference type="EMBL" id="KRN27998.1"/>
    </source>
</evidence>
<feature type="binding site" evidence="4">
    <location>
        <position position="109"/>
    </location>
    <ligand>
        <name>Zn(2+)</name>
        <dbReference type="ChEBI" id="CHEBI:29105"/>
    </ligand>
</feature>
<evidence type="ECO:0000256" key="3">
    <source>
        <dbReference type="PIRNR" id="PIRNR036894"/>
    </source>
</evidence>
<feature type="binding site" evidence="4">
    <location>
        <position position="92"/>
    </location>
    <ligand>
        <name>Zn(2+)</name>
        <dbReference type="ChEBI" id="CHEBI:29105"/>
    </ligand>
</feature>
<dbReference type="InterPro" id="IPR011051">
    <property type="entry name" value="RmlC_Cupin_sf"/>
</dbReference>
<dbReference type="OrthoDB" id="9808275at2"/>
<evidence type="ECO:0000313" key="8">
    <source>
        <dbReference type="EMBL" id="KRN30531.1"/>
    </source>
</evidence>
<keyword evidence="9" id="KW-1185">Reference proteome</keyword>
<dbReference type="RefSeq" id="WP_057770378.1">
    <property type="nucleotide sequence ID" value="NZ_JQAT01000005.1"/>
</dbReference>
<gene>
    <name evidence="7" type="ORF">IV38_GL001839</name>
    <name evidence="8" type="ORF">IV40_GL001716</name>
</gene>
<dbReference type="STRING" id="81857.IV38_GL001839"/>
<evidence type="ECO:0000313" key="9">
    <source>
        <dbReference type="Proteomes" id="UP000051645"/>
    </source>
</evidence>
<dbReference type="EMBL" id="JQAT01000005">
    <property type="protein sequence ID" value="KRN27998.1"/>
    <property type="molecule type" value="Genomic_DNA"/>
</dbReference>
<feature type="binding site" evidence="4">
    <location>
        <position position="165"/>
    </location>
    <ligand>
        <name>Zn(2+)</name>
        <dbReference type="ChEBI" id="CHEBI:29105"/>
    </ligand>
</feature>
<evidence type="ECO:0000313" key="10">
    <source>
        <dbReference type="Proteomes" id="UP000051751"/>
    </source>
</evidence>
<evidence type="ECO:0000256" key="4">
    <source>
        <dbReference type="PIRSR" id="PIRSR036894-1"/>
    </source>
</evidence>
<dbReference type="PIRSF" id="PIRSF036894">
    <property type="entry name" value="PMI_Firm_short"/>
    <property type="match status" value="1"/>
</dbReference>
<dbReference type="InterPro" id="IPR051804">
    <property type="entry name" value="Carb_Metab_Reg_Kinase/Isom"/>
</dbReference>
<dbReference type="GO" id="GO:0004476">
    <property type="term" value="F:mannose-6-phosphate isomerase activity"/>
    <property type="evidence" value="ECO:0007669"/>
    <property type="project" value="UniProtKB-UniRule"/>
</dbReference>
<dbReference type="InterPro" id="IPR014710">
    <property type="entry name" value="RmlC-like_jellyroll"/>
</dbReference>
<reference evidence="9 10" key="1">
    <citation type="journal article" date="2015" name="Genome Announc.">
        <title>Expanding the biotechnology potential of lactobacilli through comparative genomics of 213 strains and associated genera.</title>
        <authorList>
            <person name="Sun Z."/>
            <person name="Harris H.M."/>
            <person name="McCann A."/>
            <person name="Guo C."/>
            <person name="Argimon S."/>
            <person name="Zhang W."/>
            <person name="Yang X."/>
            <person name="Jeffery I.B."/>
            <person name="Cooney J.C."/>
            <person name="Kagawa T.F."/>
            <person name="Liu W."/>
            <person name="Song Y."/>
            <person name="Salvetti E."/>
            <person name="Wrobel A."/>
            <person name="Rasinkangas P."/>
            <person name="Parkhill J."/>
            <person name="Rea M.C."/>
            <person name="O'Sullivan O."/>
            <person name="Ritari J."/>
            <person name="Douillard F.P."/>
            <person name="Paul Ross R."/>
            <person name="Yang R."/>
            <person name="Briner A.E."/>
            <person name="Felis G.E."/>
            <person name="de Vos W.M."/>
            <person name="Barrangou R."/>
            <person name="Klaenhammer T.R."/>
            <person name="Caufield P.W."/>
            <person name="Cui Y."/>
            <person name="Zhang H."/>
            <person name="O'Toole P.W."/>
        </authorList>
    </citation>
    <scope>NUCLEOTIDE SEQUENCE [LARGE SCALE GENOMIC DNA]</scope>
    <source>
        <strain evidence="7 10">ATCC BAA-66</strain>
        <strain evidence="8 9">DSM 13344</strain>
    </source>
</reference>
<evidence type="ECO:0000259" key="6">
    <source>
        <dbReference type="Pfam" id="PF20511"/>
    </source>
</evidence>
<dbReference type="PANTHER" id="PTHR42742">
    <property type="entry name" value="TRANSCRIPTIONAL REPRESSOR MPRA"/>
    <property type="match status" value="1"/>
</dbReference>
<feature type="active site" evidence="5">
    <location>
        <position position="185"/>
    </location>
</feature>
<organism evidence="7 10">
    <name type="scientific">Lactobacillus selangorensis</name>
    <dbReference type="NCBI Taxonomy" id="81857"/>
    <lineage>
        <taxon>Bacteria</taxon>
        <taxon>Bacillati</taxon>
        <taxon>Bacillota</taxon>
        <taxon>Bacilli</taxon>
        <taxon>Lactobacillales</taxon>
        <taxon>Lactobacillaceae</taxon>
        <taxon>Lactobacillus</taxon>
    </lineage>
</organism>